<evidence type="ECO:0000313" key="1">
    <source>
        <dbReference type="EMBL" id="KAF6343001.1"/>
    </source>
</evidence>
<evidence type="ECO:0000313" key="2">
    <source>
        <dbReference type="Proteomes" id="UP000558488"/>
    </source>
</evidence>
<comment type="caution">
    <text evidence="1">The sequence shown here is derived from an EMBL/GenBank/DDBJ whole genome shotgun (WGS) entry which is preliminary data.</text>
</comment>
<dbReference type="EMBL" id="JACAGB010000009">
    <property type="protein sequence ID" value="KAF6343001.1"/>
    <property type="molecule type" value="Genomic_DNA"/>
</dbReference>
<gene>
    <name evidence="1" type="ORF">mPipKuh1_010732</name>
</gene>
<sequence>MCREKYLELNQRSCLLSVFKTVGGTPVKEVALEDKGQRSASTECVRQALRSDEKNCDLCCCQLCAVQPLSQSVDWKVPGTIPVKGLYLGCQLVPSGGGCRRQLIDVSLSSMFLALYLSPFLFLKNQ</sequence>
<name>A0A7J7X044_PIPKU</name>
<reference evidence="1 2" key="1">
    <citation type="journal article" date="2020" name="Nature">
        <title>Six reference-quality genomes reveal evolution of bat adaptations.</title>
        <authorList>
            <person name="Jebb D."/>
            <person name="Huang Z."/>
            <person name="Pippel M."/>
            <person name="Hughes G.M."/>
            <person name="Lavrichenko K."/>
            <person name="Devanna P."/>
            <person name="Winkler S."/>
            <person name="Jermiin L.S."/>
            <person name="Skirmuntt E.C."/>
            <person name="Katzourakis A."/>
            <person name="Burkitt-Gray L."/>
            <person name="Ray D.A."/>
            <person name="Sullivan K.A.M."/>
            <person name="Roscito J.G."/>
            <person name="Kirilenko B.M."/>
            <person name="Davalos L.M."/>
            <person name="Corthals A.P."/>
            <person name="Power M.L."/>
            <person name="Jones G."/>
            <person name="Ransome R.D."/>
            <person name="Dechmann D.K.N."/>
            <person name="Locatelli A.G."/>
            <person name="Puechmaille S.J."/>
            <person name="Fedrigo O."/>
            <person name="Jarvis E.D."/>
            <person name="Hiller M."/>
            <person name="Vernes S.C."/>
            <person name="Myers E.W."/>
            <person name="Teeling E.C."/>
        </authorList>
    </citation>
    <scope>NUCLEOTIDE SEQUENCE [LARGE SCALE GENOMIC DNA]</scope>
    <source>
        <strain evidence="1">MPipKuh1</strain>
        <tissue evidence="1">Flight muscle</tissue>
    </source>
</reference>
<dbReference type="Proteomes" id="UP000558488">
    <property type="component" value="Unassembled WGS sequence"/>
</dbReference>
<dbReference type="AlphaFoldDB" id="A0A7J7X044"/>
<keyword evidence="2" id="KW-1185">Reference proteome</keyword>
<proteinExistence type="predicted"/>
<accession>A0A7J7X044</accession>
<organism evidence="1 2">
    <name type="scientific">Pipistrellus kuhlii</name>
    <name type="common">Kuhl's pipistrelle</name>
    <dbReference type="NCBI Taxonomy" id="59472"/>
    <lineage>
        <taxon>Eukaryota</taxon>
        <taxon>Metazoa</taxon>
        <taxon>Chordata</taxon>
        <taxon>Craniata</taxon>
        <taxon>Vertebrata</taxon>
        <taxon>Euteleostomi</taxon>
        <taxon>Mammalia</taxon>
        <taxon>Eutheria</taxon>
        <taxon>Laurasiatheria</taxon>
        <taxon>Chiroptera</taxon>
        <taxon>Yangochiroptera</taxon>
        <taxon>Vespertilionidae</taxon>
        <taxon>Pipistrellus</taxon>
    </lineage>
</organism>
<protein>
    <submittedName>
        <fullName evidence="1">Uncharacterized protein</fullName>
    </submittedName>
</protein>